<evidence type="ECO:0000313" key="9">
    <source>
        <dbReference type="Proteomes" id="UP000696485"/>
    </source>
</evidence>
<dbReference type="GO" id="GO:0046872">
    <property type="term" value="F:metal ion binding"/>
    <property type="evidence" value="ECO:0007669"/>
    <property type="project" value="UniProtKB-KW"/>
</dbReference>
<accession>A0A9P5SVN3</accession>
<dbReference type="PANTHER" id="PTHR46471">
    <property type="entry name" value="CHITIN DEACETYLASE"/>
    <property type="match status" value="1"/>
</dbReference>
<evidence type="ECO:0000256" key="6">
    <source>
        <dbReference type="SAM" id="SignalP"/>
    </source>
</evidence>
<evidence type="ECO:0000313" key="8">
    <source>
        <dbReference type="EMBL" id="KAF9337372.1"/>
    </source>
</evidence>
<keyword evidence="2" id="KW-0479">Metal-binding</keyword>
<organism evidence="8 9">
    <name type="scientific">Podila minutissima</name>
    <dbReference type="NCBI Taxonomy" id="64525"/>
    <lineage>
        <taxon>Eukaryota</taxon>
        <taxon>Fungi</taxon>
        <taxon>Fungi incertae sedis</taxon>
        <taxon>Mucoromycota</taxon>
        <taxon>Mortierellomycotina</taxon>
        <taxon>Mortierellomycetes</taxon>
        <taxon>Mortierellales</taxon>
        <taxon>Mortierellaceae</taxon>
        <taxon>Podila</taxon>
    </lineage>
</organism>
<dbReference type="InterPro" id="IPR002509">
    <property type="entry name" value="NODB_dom"/>
</dbReference>
<name>A0A9P5SVN3_9FUNG</name>
<feature type="domain" description="NodB homology" evidence="7">
    <location>
        <begin position="65"/>
        <end position="254"/>
    </location>
</feature>
<dbReference type="GO" id="GO:0005975">
    <property type="term" value="P:carbohydrate metabolic process"/>
    <property type="evidence" value="ECO:0007669"/>
    <property type="project" value="InterPro"/>
</dbReference>
<feature type="chain" id="PRO_5040197328" description="NodB homology domain-containing protein" evidence="6">
    <location>
        <begin position="22"/>
        <end position="270"/>
    </location>
</feature>
<keyword evidence="3 6" id="KW-0732">Signal</keyword>
<keyword evidence="4" id="KW-0378">Hydrolase</keyword>
<protein>
    <recommendedName>
        <fullName evidence="7">NodB homology domain-containing protein</fullName>
    </recommendedName>
</protein>
<keyword evidence="5" id="KW-0119">Carbohydrate metabolism</keyword>
<dbReference type="AlphaFoldDB" id="A0A9P5SVN3"/>
<reference evidence="8" key="1">
    <citation type="journal article" date="2020" name="Fungal Divers.">
        <title>Resolving the Mortierellaceae phylogeny through synthesis of multi-gene phylogenetics and phylogenomics.</title>
        <authorList>
            <person name="Vandepol N."/>
            <person name="Liber J."/>
            <person name="Desiro A."/>
            <person name="Na H."/>
            <person name="Kennedy M."/>
            <person name="Barry K."/>
            <person name="Grigoriev I.V."/>
            <person name="Miller A.N."/>
            <person name="O'Donnell K."/>
            <person name="Stajich J.E."/>
            <person name="Bonito G."/>
        </authorList>
    </citation>
    <scope>NUCLEOTIDE SEQUENCE</scope>
    <source>
        <strain evidence="8">NVP1</strain>
    </source>
</reference>
<comment type="cofactor">
    <cofactor evidence="1">
        <name>Co(2+)</name>
        <dbReference type="ChEBI" id="CHEBI:48828"/>
    </cofactor>
</comment>
<gene>
    <name evidence="8" type="ORF">BG006_004999</name>
</gene>
<feature type="signal peptide" evidence="6">
    <location>
        <begin position="1"/>
        <end position="21"/>
    </location>
</feature>
<evidence type="ECO:0000256" key="4">
    <source>
        <dbReference type="ARBA" id="ARBA00022801"/>
    </source>
</evidence>
<evidence type="ECO:0000256" key="1">
    <source>
        <dbReference type="ARBA" id="ARBA00001941"/>
    </source>
</evidence>
<dbReference type="CDD" id="cd10951">
    <property type="entry name" value="CE4_ClCDA_like"/>
    <property type="match status" value="1"/>
</dbReference>
<dbReference type="PANTHER" id="PTHR46471:SF2">
    <property type="entry name" value="CHITIN DEACETYLASE-RELATED"/>
    <property type="match status" value="1"/>
</dbReference>
<evidence type="ECO:0000259" key="7">
    <source>
        <dbReference type="PROSITE" id="PS51677"/>
    </source>
</evidence>
<dbReference type="Proteomes" id="UP000696485">
    <property type="component" value="Unassembled WGS sequence"/>
</dbReference>
<keyword evidence="9" id="KW-1185">Reference proteome</keyword>
<dbReference type="Gene3D" id="3.20.20.370">
    <property type="entry name" value="Glycoside hydrolase/deacetylase"/>
    <property type="match status" value="1"/>
</dbReference>
<evidence type="ECO:0000256" key="5">
    <source>
        <dbReference type="ARBA" id="ARBA00023277"/>
    </source>
</evidence>
<dbReference type="PROSITE" id="PS51677">
    <property type="entry name" value="NODB"/>
    <property type="match status" value="1"/>
</dbReference>
<dbReference type="EMBL" id="JAAAUY010000028">
    <property type="protein sequence ID" value="KAF9337372.1"/>
    <property type="molecule type" value="Genomic_DNA"/>
</dbReference>
<comment type="caution">
    <text evidence="8">The sequence shown here is derived from an EMBL/GenBank/DDBJ whole genome shotgun (WGS) entry which is preliminary data.</text>
</comment>
<dbReference type="GO" id="GO:0016810">
    <property type="term" value="F:hydrolase activity, acting on carbon-nitrogen (but not peptide) bonds"/>
    <property type="evidence" value="ECO:0007669"/>
    <property type="project" value="InterPro"/>
</dbReference>
<dbReference type="SUPFAM" id="SSF88713">
    <property type="entry name" value="Glycoside hydrolase/deacetylase"/>
    <property type="match status" value="1"/>
</dbReference>
<dbReference type="InterPro" id="IPR011330">
    <property type="entry name" value="Glyco_hydro/deAcase_b/a-brl"/>
</dbReference>
<evidence type="ECO:0000256" key="2">
    <source>
        <dbReference type="ARBA" id="ARBA00022723"/>
    </source>
</evidence>
<dbReference type="Pfam" id="PF01522">
    <property type="entry name" value="Polysacc_deac_1"/>
    <property type="match status" value="1"/>
</dbReference>
<proteinExistence type="predicted"/>
<evidence type="ECO:0000256" key="3">
    <source>
        <dbReference type="ARBA" id="ARBA00022729"/>
    </source>
</evidence>
<sequence length="270" mass="29138">MAPITRLAAAILVFSSVFVSAAPVLAPLAPNTSLNTDGAYGSSPSTESLEKRASYGQVFACKIPGTIAITFDDGPYMFTKDLLDELDKIPGSPKVTFFVNGSNNGKITDYASTVKRAYNSGHQIASHTWSHKDMTTLSSSGLKSEMTKLDDAVKKIVGKKPTFMRPPYGSVNDAVLKYLGSAGYTVVNWNLDTEDWDHPLQVAASMSEYRDTIGKPGAINKGWIALQHDPNELTSKQLGPQAVKYAISQGFKVVTVGTCLGVSKSKWYRS</sequence>